<dbReference type="AlphaFoldDB" id="A0A3B0CAE4"/>
<reference evidence="2 3" key="1">
    <citation type="submission" date="2018-10" db="EMBL/GenBank/DDBJ databases">
        <title>Ulvibacterium marinum gen. nov., sp. nov., a novel marine bacterium of the family Flavobacteriaceae, isolated from a culture of the green alga Ulva prolifera.</title>
        <authorList>
            <person name="Zhang Z."/>
        </authorList>
    </citation>
    <scope>NUCLEOTIDE SEQUENCE [LARGE SCALE GENOMIC DNA]</scope>
    <source>
        <strain evidence="2 3">CCMM003</strain>
    </source>
</reference>
<feature type="transmembrane region" description="Helical" evidence="1">
    <location>
        <begin position="75"/>
        <end position="92"/>
    </location>
</feature>
<dbReference type="EMBL" id="RBCJ01000002">
    <property type="protein sequence ID" value="RKN81628.1"/>
    <property type="molecule type" value="Genomic_DNA"/>
</dbReference>
<sequence length="172" mass="20246">MDKKYKKQDFKTPEGYFDSFTDKMKQKLSGEEIHLPVKDGFRVPENYFENLNEKIVQKIDEKDTKVIKLRRYMKFYYAAASVAAILVLVFGLRSNQDEFTFEDLANSDLETFLENNDIGLSSYEIAEVISVEELEINDILENQINDENIMEYLDDTVDDVDELNIEFDEYEQ</sequence>
<gene>
    <name evidence="2" type="ORF">D7Z94_12025</name>
</gene>
<protein>
    <submittedName>
        <fullName evidence="2">Uncharacterized protein</fullName>
    </submittedName>
</protein>
<evidence type="ECO:0000313" key="3">
    <source>
        <dbReference type="Proteomes" id="UP000276603"/>
    </source>
</evidence>
<dbReference type="OrthoDB" id="981524at2"/>
<evidence type="ECO:0000256" key="1">
    <source>
        <dbReference type="SAM" id="Phobius"/>
    </source>
</evidence>
<keyword evidence="3" id="KW-1185">Reference proteome</keyword>
<name>A0A3B0CAE4_9FLAO</name>
<evidence type="ECO:0000313" key="2">
    <source>
        <dbReference type="EMBL" id="RKN81628.1"/>
    </source>
</evidence>
<dbReference type="Proteomes" id="UP000276603">
    <property type="component" value="Unassembled WGS sequence"/>
</dbReference>
<keyword evidence="1" id="KW-0472">Membrane</keyword>
<organism evidence="2 3">
    <name type="scientific">Ulvibacterium marinum</name>
    <dbReference type="NCBI Taxonomy" id="2419782"/>
    <lineage>
        <taxon>Bacteria</taxon>
        <taxon>Pseudomonadati</taxon>
        <taxon>Bacteroidota</taxon>
        <taxon>Flavobacteriia</taxon>
        <taxon>Flavobacteriales</taxon>
        <taxon>Flavobacteriaceae</taxon>
        <taxon>Ulvibacterium</taxon>
    </lineage>
</organism>
<dbReference type="RefSeq" id="WP_120711782.1">
    <property type="nucleotide sequence ID" value="NZ_RBCJ01000002.1"/>
</dbReference>
<keyword evidence="1" id="KW-0812">Transmembrane</keyword>
<comment type="caution">
    <text evidence="2">The sequence shown here is derived from an EMBL/GenBank/DDBJ whole genome shotgun (WGS) entry which is preliminary data.</text>
</comment>
<proteinExistence type="predicted"/>
<keyword evidence="1" id="KW-1133">Transmembrane helix</keyword>
<accession>A0A3B0CAE4</accession>